<gene>
    <name evidence="1" type="ORF">QFC22_003763</name>
</gene>
<evidence type="ECO:0000313" key="2">
    <source>
        <dbReference type="Proteomes" id="UP001243375"/>
    </source>
</evidence>
<keyword evidence="2" id="KW-1185">Reference proteome</keyword>
<comment type="caution">
    <text evidence="1">The sequence shown here is derived from an EMBL/GenBank/DDBJ whole genome shotgun (WGS) entry which is preliminary data.</text>
</comment>
<sequence length="248" mass="27973">MNEQANYIFSRNQVRKATLVKWESEKRNTIQKGSQNTDPNCQRVVLLPGNGMLARQKLDNDAIRQNGVGSKNESPVPPSSLGEQTFSMFFGDLYNTIIWDAIPKDRSIALWPYLHEVLMFGKCMESSCTSRKSIKKIYEETIPNMMTKDSGRVIMEAVGAGTPAGKWTKEAMTKVLSTCAKTPVFFTNTSKTEDPAWIVSNQDGDGWQLDLVRSLDQEQRSEIYSLDDIFSKVLPDYPDIVYVDGTIH</sequence>
<dbReference type="EMBL" id="JASBWU010000010">
    <property type="protein sequence ID" value="KAJ9118544.1"/>
    <property type="molecule type" value="Genomic_DNA"/>
</dbReference>
<protein>
    <submittedName>
        <fullName evidence="1">Uncharacterized protein</fullName>
    </submittedName>
</protein>
<organism evidence="1 2">
    <name type="scientific">Naganishia vaughanmartiniae</name>
    <dbReference type="NCBI Taxonomy" id="1424756"/>
    <lineage>
        <taxon>Eukaryota</taxon>
        <taxon>Fungi</taxon>
        <taxon>Dikarya</taxon>
        <taxon>Basidiomycota</taxon>
        <taxon>Agaricomycotina</taxon>
        <taxon>Tremellomycetes</taxon>
        <taxon>Filobasidiales</taxon>
        <taxon>Filobasidiaceae</taxon>
        <taxon>Naganishia</taxon>
    </lineage>
</organism>
<accession>A0ACC2X5D3</accession>
<evidence type="ECO:0000313" key="1">
    <source>
        <dbReference type="EMBL" id="KAJ9118544.1"/>
    </source>
</evidence>
<dbReference type="Proteomes" id="UP001243375">
    <property type="component" value="Unassembled WGS sequence"/>
</dbReference>
<reference evidence="1" key="1">
    <citation type="submission" date="2023-04" db="EMBL/GenBank/DDBJ databases">
        <title>Draft Genome sequencing of Naganishia species isolated from polar environments using Oxford Nanopore Technology.</title>
        <authorList>
            <person name="Leo P."/>
            <person name="Venkateswaran K."/>
        </authorList>
    </citation>
    <scope>NUCLEOTIDE SEQUENCE</scope>
    <source>
        <strain evidence="1">MNA-CCFEE 5425</strain>
    </source>
</reference>
<proteinExistence type="predicted"/>
<name>A0ACC2X5D3_9TREE</name>